<dbReference type="GO" id="GO:0016787">
    <property type="term" value="F:hydrolase activity"/>
    <property type="evidence" value="ECO:0007669"/>
    <property type="project" value="UniProtKB-KW"/>
</dbReference>
<protein>
    <submittedName>
        <fullName evidence="3">Fumarylacetoacetate hydrolase family protein</fullName>
    </submittedName>
</protein>
<dbReference type="SUPFAM" id="SSF56529">
    <property type="entry name" value="FAH"/>
    <property type="match status" value="1"/>
</dbReference>
<keyword evidence="4" id="KW-1185">Reference proteome</keyword>
<name>A0ABW4R3V1_9RHOB</name>
<comment type="caution">
    <text evidence="3">The sequence shown here is derived from an EMBL/GenBank/DDBJ whole genome shotgun (WGS) entry which is preliminary data.</text>
</comment>
<gene>
    <name evidence="3" type="ORF">ACFSCT_04040</name>
</gene>
<evidence type="ECO:0000259" key="2">
    <source>
        <dbReference type="Pfam" id="PF01557"/>
    </source>
</evidence>
<evidence type="ECO:0000313" key="4">
    <source>
        <dbReference type="Proteomes" id="UP001597213"/>
    </source>
</evidence>
<keyword evidence="3" id="KW-0378">Hydrolase</keyword>
<dbReference type="PANTHER" id="PTHR11820">
    <property type="entry name" value="ACYLPYRUVASE"/>
    <property type="match status" value="1"/>
</dbReference>
<dbReference type="EMBL" id="JBHUEN010000010">
    <property type="protein sequence ID" value="MFD1880884.1"/>
    <property type="molecule type" value="Genomic_DNA"/>
</dbReference>
<organism evidence="3 4">
    <name type="scientific">Paracoccus pacificus</name>
    <dbReference type="NCBI Taxonomy" id="1463598"/>
    <lineage>
        <taxon>Bacteria</taxon>
        <taxon>Pseudomonadati</taxon>
        <taxon>Pseudomonadota</taxon>
        <taxon>Alphaproteobacteria</taxon>
        <taxon>Rhodobacterales</taxon>
        <taxon>Paracoccaceae</taxon>
        <taxon>Paracoccus</taxon>
    </lineage>
</organism>
<evidence type="ECO:0000313" key="3">
    <source>
        <dbReference type="EMBL" id="MFD1880884.1"/>
    </source>
</evidence>
<dbReference type="Gene3D" id="3.90.850.10">
    <property type="entry name" value="Fumarylacetoacetase-like, C-terminal domain"/>
    <property type="match status" value="1"/>
</dbReference>
<dbReference type="RefSeq" id="WP_379140287.1">
    <property type="nucleotide sequence ID" value="NZ_JBHUEN010000010.1"/>
</dbReference>
<evidence type="ECO:0000256" key="1">
    <source>
        <dbReference type="ARBA" id="ARBA00022723"/>
    </source>
</evidence>
<keyword evidence="1" id="KW-0479">Metal-binding</keyword>
<proteinExistence type="predicted"/>
<dbReference type="InterPro" id="IPR011234">
    <property type="entry name" value="Fumarylacetoacetase-like_C"/>
</dbReference>
<dbReference type="Pfam" id="PF01557">
    <property type="entry name" value="FAA_hydrolase"/>
    <property type="match status" value="1"/>
</dbReference>
<reference evidence="4" key="1">
    <citation type="journal article" date="2019" name="Int. J. Syst. Evol. Microbiol.">
        <title>The Global Catalogue of Microorganisms (GCM) 10K type strain sequencing project: providing services to taxonomists for standard genome sequencing and annotation.</title>
        <authorList>
            <consortium name="The Broad Institute Genomics Platform"/>
            <consortium name="The Broad Institute Genome Sequencing Center for Infectious Disease"/>
            <person name="Wu L."/>
            <person name="Ma J."/>
        </authorList>
    </citation>
    <scope>NUCLEOTIDE SEQUENCE [LARGE SCALE GENOMIC DNA]</scope>
    <source>
        <strain evidence="4">CCUG 56029</strain>
    </source>
</reference>
<dbReference type="Proteomes" id="UP001597213">
    <property type="component" value="Unassembled WGS sequence"/>
</dbReference>
<accession>A0ABW4R3V1</accession>
<feature type="domain" description="Fumarylacetoacetase-like C-terminal" evidence="2">
    <location>
        <begin position="26"/>
        <end position="231"/>
    </location>
</feature>
<dbReference type="PANTHER" id="PTHR11820:SF90">
    <property type="entry name" value="FLUTATHIONE S-TRANSFERASE"/>
    <property type="match status" value="1"/>
</dbReference>
<dbReference type="InterPro" id="IPR036663">
    <property type="entry name" value="Fumarylacetoacetase_C_sf"/>
</dbReference>
<sequence>MTLLFQPQPATVLKTVDGDDYPVRRVFCIGRNYAAHAREMGRDPDREPPFFFTKWADTVVNADAADRCMIAYPPETSNFHFEIELVVAIGRPAFRVAPDEAMDRLWGYAVGLDMTRRDLQLIAREHGRPWDTGKNVDQSSPTGRLVPAATALAGGFRPDAGRIRLSVDGEVKQDADLAELIWPVGDVVAHISRFYRLEPGDLIFTGTPAGVGPVVPGQTMRGEVAGLPSLEVLITEAVDDAP</sequence>